<dbReference type="Proteomes" id="UP001060215">
    <property type="component" value="Chromosome 10"/>
</dbReference>
<organism evidence="1 2">
    <name type="scientific">Camellia lanceoleosa</name>
    <dbReference type="NCBI Taxonomy" id="1840588"/>
    <lineage>
        <taxon>Eukaryota</taxon>
        <taxon>Viridiplantae</taxon>
        <taxon>Streptophyta</taxon>
        <taxon>Embryophyta</taxon>
        <taxon>Tracheophyta</taxon>
        <taxon>Spermatophyta</taxon>
        <taxon>Magnoliopsida</taxon>
        <taxon>eudicotyledons</taxon>
        <taxon>Gunneridae</taxon>
        <taxon>Pentapetalae</taxon>
        <taxon>asterids</taxon>
        <taxon>Ericales</taxon>
        <taxon>Theaceae</taxon>
        <taxon>Camellia</taxon>
    </lineage>
</organism>
<keyword evidence="1" id="KW-0812">Transmembrane</keyword>
<evidence type="ECO:0000313" key="1">
    <source>
        <dbReference type="EMBL" id="KAI7997884.1"/>
    </source>
</evidence>
<keyword evidence="1" id="KW-0472">Membrane</keyword>
<protein>
    <submittedName>
        <fullName evidence="1">Transmembrane 9 superfamily member 1</fullName>
    </submittedName>
</protein>
<evidence type="ECO:0000313" key="2">
    <source>
        <dbReference type="Proteomes" id="UP001060215"/>
    </source>
</evidence>
<sequence length="215" mass="24826">MWIGKHEYGGAVWFLCLLLGFGFQFSYIFVGALFFTISDFLLLGFRHAEYCSDDLPLWGFVGELHPDKNSDNKHVLYTHKNIIVKYNKDQIIHVNLTQESPKPLEVGRALDMTYSVKWIPINVTFARRFDVYLDYPFFEHQISRNFDPSSPNNFEDGLPDTKNPLFMSICPISSSASCTLFKGPYDDADVVHRPDELTIILCPMFTPTWYTDLTD</sequence>
<gene>
    <name evidence="1" type="ORF">LOK49_LG10G02095</name>
</gene>
<proteinExistence type="predicted"/>
<comment type="caution">
    <text evidence="1">The sequence shown here is derived from an EMBL/GenBank/DDBJ whole genome shotgun (WGS) entry which is preliminary data.</text>
</comment>
<reference evidence="1 2" key="1">
    <citation type="journal article" date="2022" name="Plant J.">
        <title>Chromosome-level genome of Camellia lanceoleosa provides a valuable resource for understanding genome evolution and self-incompatibility.</title>
        <authorList>
            <person name="Gong W."/>
            <person name="Xiao S."/>
            <person name="Wang L."/>
            <person name="Liao Z."/>
            <person name="Chang Y."/>
            <person name="Mo W."/>
            <person name="Hu G."/>
            <person name="Li W."/>
            <person name="Zhao G."/>
            <person name="Zhu H."/>
            <person name="Hu X."/>
            <person name="Ji K."/>
            <person name="Xiang X."/>
            <person name="Song Q."/>
            <person name="Yuan D."/>
            <person name="Jin S."/>
            <person name="Zhang L."/>
        </authorList>
    </citation>
    <scope>NUCLEOTIDE SEQUENCE [LARGE SCALE GENOMIC DNA]</scope>
    <source>
        <strain evidence="1">SQ_2022a</strain>
    </source>
</reference>
<name>A0ACC0GAC0_9ERIC</name>
<dbReference type="EMBL" id="CM045767">
    <property type="protein sequence ID" value="KAI7997884.1"/>
    <property type="molecule type" value="Genomic_DNA"/>
</dbReference>
<accession>A0ACC0GAC0</accession>
<keyword evidence="2" id="KW-1185">Reference proteome</keyword>